<comment type="caution">
    <text evidence="2">The sequence shown here is derived from an EMBL/GenBank/DDBJ whole genome shotgun (WGS) entry which is preliminary data.</text>
</comment>
<gene>
    <name evidence="2" type="ORF">GCM10011354_31120</name>
</gene>
<evidence type="ECO:0000313" key="2">
    <source>
        <dbReference type="EMBL" id="GGI08845.1"/>
    </source>
</evidence>
<feature type="signal peptide" evidence="1">
    <location>
        <begin position="1"/>
        <end position="22"/>
    </location>
</feature>
<proteinExistence type="predicted"/>
<sequence>MRVRLSAGGLVCVLLGSAPAAAAVAEVPATAAQAIGAQAIGAQATGDGDRDAVAWLERGIAAAREVPHTGRLLVASFSREGPQLTEVQVTRGVDGGLTVAKADGWEVGRVGEEAFLRSSGTLLRLGGMERGSAIDLDRLAGKYTVQVLDEPVTLDTGPARVVRLREHGRERDREVVYLDLDTDLIVRRETFTVDGEPLRVVAYTDLEVVDAQVVAPDPEGLDVEAYALAPADLVALRRAGFVAPARLPDGYELVGGFERPEASVPTLHLVYDDGLYTLSVFEQQGRLSPRAVEEAPMLVGPDGVTVWRLPGSEPRRVIWRGNDRTFTAITDAPVDELLTVVAGLPNDPPPSMLRRLARGVGRMTSWLWPLERSET</sequence>
<organism evidence="2 3">
    <name type="scientific">Egicoccus halophilus</name>
    <dbReference type="NCBI Taxonomy" id="1670830"/>
    <lineage>
        <taxon>Bacteria</taxon>
        <taxon>Bacillati</taxon>
        <taxon>Actinomycetota</taxon>
        <taxon>Nitriliruptoria</taxon>
        <taxon>Egicoccales</taxon>
        <taxon>Egicoccaceae</taxon>
        <taxon>Egicoccus</taxon>
    </lineage>
</organism>
<dbReference type="OrthoDB" id="7067274at2"/>
<evidence type="ECO:0008006" key="4">
    <source>
        <dbReference type="Google" id="ProtNLM"/>
    </source>
</evidence>
<keyword evidence="1" id="KW-0732">Signal</keyword>
<reference evidence="2" key="2">
    <citation type="submission" date="2020-09" db="EMBL/GenBank/DDBJ databases">
        <authorList>
            <person name="Sun Q."/>
            <person name="Zhou Y."/>
        </authorList>
    </citation>
    <scope>NUCLEOTIDE SEQUENCE</scope>
    <source>
        <strain evidence="2">CGMCC 1.14988</strain>
    </source>
</reference>
<dbReference type="Gene3D" id="2.50.20.10">
    <property type="entry name" value="Lipoprotein localisation LolA/LolB/LppX"/>
    <property type="match status" value="1"/>
</dbReference>
<name>A0A8J3AGY3_9ACTN</name>
<accession>A0A8J3AGY3</accession>
<protein>
    <recommendedName>
        <fullName evidence="4">MucB/RseB N-terminal domain-containing protein</fullName>
    </recommendedName>
</protein>
<dbReference type="EMBL" id="BMHA01000013">
    <property type="protein sequence ID" value="GGI08845.1"/>
    <property type="molecule type" value="Genomic_DNA"/>
</dbReference>
<feature type="chain" id="PRO_5035153341" description="MucB/RseB N-terminal domain-containing protein" evidence="1">
    <location>
        <begin position="23"/>
        <end position="375"/>
    </location>
</feature>
<evidence type="ECO:0000256" key="1">
    <source>
        <dbReference type="SAM" id="SignalP"/>
    </source>
</evidence>
<evidence type="ECO:0000313" key="3">
    <source>
        <dbReference type="Proteomes" id="UP000650511"/>
    </source>
</evidence>
<dbReference type="AlphaFoldDB" id="A0A8J3AGY3"/>
<dbReference type="Proteomes" id="UP000650511">
    <property type="component" value="Unassembled WGS sequence"/>
</dbReference>
<dbReference type="RefSeq" id="WP_130648777.1">
    <property type="nucleotide sequence ID" value="NZ_BMHA01000013.1"/>
</dbReference>
<reference evidence="2" key="1">
    <citation type="journal article" date="2014" name="Int. J. Syst. Evol. Microbiol.">
        <title>Complete genome sequence of Corynebacterium casei LMG S-19264T (=DSM 44701T), isolated from a smear-ripened cheese.</title>
        <authorList>
            <consortium name="US DOE Joint Genome Institute (JGI-PGF)"/>
            <person name="Walter F."/>
            <person name="Albersmeier A."/>
            <person name="Kalinowski J."/>
            <person name="Ruckert C."/>
        </authorList>
    </citation>
    <scope>NUCLEOTIDE SEQUENCE</scope>
    <source>
        <strain evidence="2">CGMCC 1.14988</strain>
    </source>
</reference>
<keyword evidence="3" id="KW-1185">Reference proteome</keyword>